<dbReference type="Gene3D" id="3.40.1170.60">
    <property type="match status" value="1"/>
</dbReference>
<dbReference type="HAMAP" id="MF_01113">
    <property type="entry name" value="DNApol_IV"/>
    <property type="match status" value="1"/>
</dbReference>
<keyword evidence="2 4" id="KW-0548">Nucleotidyltransferase</keyword>
<evidence type="ECO:0000256" key="2">
    <source>
        <dbReference type="HAMAP-Rule" id="MF_01113"/>
    </source>
</evidence>
<keyword evidence="2 4" id="KW-0808">Transferase</keyword>
<protein>
    <recommendedName>
        <fullName evidence="2">DNA polymerase IV</fullName>
        <shortName evidence="2">Pol IV</shortName>
        <ecNumber evidence="2">2.7.7.7</ecNumber>
    </recommendedName>
</protein>
<dbReference type="Proteomes" id="UP000318138">
    <property type="component" value="Chromosome"/>
</dbReference>
<comment type="similarity">
    <text evidence="1 2">Belongs to the DNA polymerase type-Y family.</text>
</comment>
<proteinExistence type="inferred from homology"/>
<reference evidence="5" key="1">
    <citation type="submission" date="2019-07" db="EMBL/GenBank/DDBJ databases">
        <title>Bacillus alkalisoli sp. nov. isolated from saline soil.</title>
        <authorList>
            <person name="Sun J.-Q."/>
            <person name="Xu L."/>
        </authorList>
    </citation>
    <scope>NUCLEOTIDE SEQUENCE [LARGE SCALE GENOMIC DNA]</scope>
    <source>
        <strain evidence="5">M4U3P1</strain>
    </source>
</reference>
<keyword evidence="2" id="KW-0239">DNA-directed DNA polymerase</keyword>
<comment type="catalytic activity">
    <reaction evidence="2">
        <text>DNA(n) + a 2'-deoxyribonucleoside 5'-triphosphate = DNA(n+1) + diphosphate</text>
        <dbReference type="Rhea" id="RHEA:22508"/>
        <dbReference type="Rhea" id="RHEA-COMP:17339"/>
        <dbReference type="Rhea" id="RHEA-COMP:17340"/>
        <dbReference type="ChEBI" id="CHEBI:33019"/>
        <dbReference type="ChEBI" id="CHEBI:61560"/>
        <dbReference type="ChEBI" id="CHEBI:173112"/>
        <dbReference type="EC" id="2.7.7.7"/>
    </reaction>
</comment>
<dbReference type="CDD" id="cd01700">
    <property type="entry name" value="PolY_Pol_V_umuC"/>
    <property type="match status" value="1"/>
</dbReference>
<dbReference type="AlphaFoldDB" id="A0A859FE18"/>
<feature type="binding site" evidence="2">
    <location>
        <position position="9"/>
    </location>
    <ligand>
        <name>Mg(2+)</name>
        <dbReference type="ChEBI" id="CHEBI:18420"/>
    </ligand>
</feature>
<dbReference type="Gene3D" id="3.30.1490.100">
    <property type="entry name" value="DNA polymerase, Y-family, little finger domain"/>
    <property type="match status" value="1"/>
</dbReference>
<organism evidence="4 5">
    <name type="scientific">Paenalkalicoccus suaedae</name>
    <dbReference type="NCBI Taxonomy" id="2592382"/>
    <lineage>
        <taxon>Bacteria</taxon>
        <taxon>Bacillati</taxon>
        <taxon>Bacillota</taxon>
        <taxon>Bacilli</taxon>
        <taxon>Bacillales</taxon>
        <taxon>Bacillaceae</taxon>
        <taxon>Paenalkalicoccus</taxon>
    </lineage>
</organism>
<dbReference type="GO" id="GO:0000287">
    <property type="term" value="F:magnesium ion binding"/>
    <property type="evidence" value="ECO:0007669"/>
    <property type="project" value="UniProtKB-UniRule"/>
</dbReference>
<dbReference type="GO" id="GO:0006261">
    <property type="term" value="P:DNA-templated DNA replication"/>
    <property type="evidence" value="ECO:0007669"/>
    <property type="project" value="UniProtKB-UniRule"/>
</dbReference>
<dbReference type="NCBIfam" id="NF002848">
    <property type="entry name" value="PRK03103.1"/>
    <property type="match status" value="1"/>
</dbReference>
<evidence type="ECO:0000313" key="4">
    <source>
        <dbReference type="EMBL" id="QKS71603.1"/>
    </source>
</evidence>
<dbReference type="InterPro" id="IPR036775">
    <property type="entry name" value="DNA_pol_Y-fam_lit_finger_sf"/>
</dbReference>
<dbReference type="Pfam" id="PF11799">
    <property type="entry name" value="IMS_C"/>
    <property type="match status" value="1"/>
</dbReference>
<feature type="site" description="Substrate discrimination" evidence="2">
    <location>
        <position position="14"/>
    </location>
</feature>
<dbReference type="PROSITE" id="PS50173">
    <property type="entry name" value="UMUC"/>
    <property type="match status" value="1"/>
</dbReference>
<keyword evidence="2" id="KW-0227">DNA damage</keyword>
<dbReference type="GO" id="GO:0009432">
    <property type="term" value="P:SOS response"/>
    <property type="evidence" value="ECO:0007669"/>
    <property type="project" value="TreeGrafter"/>
</dbReference>
<feature type="domain" description="UmuC" evidence="3">
    <location>
        <begin position="5"/>
        <end position="190"/>
    </location>
</feature>
<dbReference type="GO" id="GO:0042276">
    <property type="term" value="P:error-prone translesion synthesis"/>
    <property type="evidence" value="ECO:0007669"/>
    <property type="project" value="TreeGrafter"/>
</dbReference>
<dbReference type="GO" id="GO:0006281">
    <property type="term" value="P:DNA repair"/>
    <property type="evidence" value="ECO:0007669"/>
    <property type="project" value="UniProtKB-UniRule"/>
</dbReference>
<dbReference type="InterPro" id="IPR022880">
    <property type="entry name" value="DNApol_IV"/>
</dbReference>
<keyword evidence="2" id="KW-0234">DNA repair</keyword>
<keyword evidence="2" id="KW-0238">DNA-binding</keyword>
<comment type="subunit">
    <text evidence="2">Monomer.</text>
</comment>
<dbReference type="PANTHER" id="PTHR11076:SF35">
    <property type="entry name" value="DNA REPAIR PROTEIN HOMOLOG YOBH"/>
    <property type="match status" value="1"/>
</dbReference>
<dbReference type="Gene3D" id="1.10.150.20">
    <property type="entry name" value="5' to 3' exonuclease, C-terminal subdomain"/>
    <property type="match status" value="1"/>
</dbReference>
<dbReference type="InterPro" id="IPR050116">
    <property type="entry name" value="DNA_polymerase-Y"/>
</dbReference>
<dbReference type="SUPFAM" id="SSF100879">
    <property type="entry name" value="Lesion bypass DNA polymerase (Y-family), little finger domain"/>
    <property type="match status" value="1"/>
</dbReference>
<evidence type="ECO:0000259" key="3">
    <source>
        <dbReference type="PROSITE" id="PS50173"/>
    </source>
</evidence>
<keyword evidence="2" id="KW-0479">Metal-binding</keyword>
<dbReference type="InterPro" id="IPR001126">
    <property type="entry name" value="UmuC"/>
</dbReference>
<keyword evidence="2" id="KW-0460">Magnesium</keyword>
<comment type="subcellular location">
    <subcellularLocation>
        <location evidence="2">Cytoplasm</location>
    </subcellularLocation>
</comment>
<dbReference type="SUPFAM" id="SSF56672">
    <property type="entry name" value="DNA/RNA polymerases"/>
    <property type="match status" value="1"/>
</dbReference>
<feature type="active site" evidence="2">
    <location>
        <position position="106"/>
    </location>
</feature>
<dbReference type="InterPro" id="IPR017961">
    <property type="entry name" value="DNA_pol_Y-fam_little_finger"/>
</dbReference>
<dbReference type="GO" id="GO:0005829">
    <property type="term" value="C:cytosol"/>
    <property type="evidence" value="ECO:0007669"/>
    <property type="project" value="TreeGrafter"/>
</dbReference>
<dbReference type="Gene3D" id="3.30.70.270">
    <property type="match status" value="1"/>
</dbReference>
<dbReference type="GO" id="GO:0003887">
    <property type="term" value="F:DNA-directed DNA polymerase activity"/>
    <property type="evidence" value="ECO:0007669"/>
    <property type="project" value="UniProtKB-UniRule"/>
</dbReference>
<gene>
    <name evidence="2" type="primary">dinB</name>
    <name evidence="4" type="ORF">FLK61_33490</name>
</gene>
<dbReference type="GO" id="GO:0003684">
    <property type="term" value="F:damaged DNA binding"/>
    <property type="evidence" value="ECO:0007669"/>
    <property type="project" value="InterPro"/>
</dbReference>
<evidence type="ECO:0000256" key="1">
    <source>
        <dbReference type="ARBA" id="ARBA00010945"/>
    </source>
</evidence>
<sequence length="410" mass="46213">MKKSIFLIDMQSFFASVEKAKIPHAIDKPLVVSGDPSRRSGVILAACPLAKRLGVENGERLFDAQQKCPDLMVVAPHMQDYIDHSLAITEILEAVTDLVEPYSIDEQFMDVTHSQKLFGTPLEIAKYVQGKIFRHLGVRARIGIGENKVLAKMACDTFAKKNEEGIFTLTQENIEEVLWPRPINDLFRAGAKMTRHLRVRGVQTIGDFAAMSPEDIRKRFGIHGQVLWMNARGVDYSPVSPHTMSGQKAIGNGMTLPRDYTTKRDIKLVLLELCEEVCRRAREGSLLGQTISVGVTTSYELRTGFHRQMTMERPTAITMEVFAYVCKLFDQHWNGLPVRRLHISLSKLSSDKQIQLSLFDDGNREKHHKLGYVMDTVNKKYGKTSLIRASSLQEASQVKERAAKIGGHYK</sequence>
<keyword evidence="2" id="KW-0963">Cytoplasm</keyword>
<name>A0A859FE18_9BACI</name>
<keyword evidence="5" id="KW-1185">Reference proteome</keyword>
<dbReference type="InterPro" id="IPR043128">
    <property type="entry name" value="Rev_trsase/Diguanyl_cyclase"/>
</dbReference>
<feature type="binding site" evidence="2">
    <location>
        <position position="105"/>
    </location>
    <ligand>
        <name>Mg(2+)</name>
        <dbReference type="ChEBI" id="CHEBI:18420"/>
    </ligand>
</feature>
<comment type="function">
    <text evidence="2">Poorly processive, error-prone DNA polymerase involved in untargeted mutagenesis. Copies undamaged DNA at stalled replication forks, which arise in vivo from mismatched or misaligned primer ends. These misaligned primers can be extended by PolIV. Exhibits no 3'-5' exonuclease (proofreading) activity. May be involved in translesional synthesis, in conjunction with the beta clamp from PolIII.</text>
</comment>
<dbReference type="KEGG" id="psua:FLK61_33490"/>
<evidence type="ECO:0000313" key="5">
    <source>
        <dbReference type="Proteomes" id="UP000318138"/>
    </source>
</evidence>
<dbReference type="EC" id="2.7.7.7" evidence="2"/>
<dbReference type="EMBL" id="CP041372">
    <property type="protein sequence ID" value="QKS71603.1"/>
    <property type="molecule type" value="Genomic_DNA"/>
</dbReference>
<dbReference type="Pfam" id="PF00817">
    <property type="entry name" value="IMS"/>
    <property type="match status" value="1"/>
</dbReference>
<comment type="cofactor">
    <cofactor evidence="2">
        <name>Mg(2+)</name>
        <dbReference type="ChEBI" id="CHEBI:18420"/>
    </cofactor>
    <text evidence="2">Binds 2 magnesium ions per subunit.</text>
</comment>
<keyword evidence="2" id="KW-0235">DNA replication</keyword>
<accession>A0A859FE18</accession>
<dbReference type="PANTHER" id="PTHR11076">
    <property type="entry name" value="DNA REPAIR POLYMERASE UMUC / TRANSFERASE FAMILY MEMBER"/>
    <property type="match status" value="1"/>
</dbReference>
<dbReference type="InterPro" id="IPR043502">
    <property type="entry name" value="DNA/RNA_pol_sf"/>
</dbReference>
<keyword evidence="2" id="KW-0515">Mutator protein</keyword>